<reference evidence="7 8" key="1">
    <citation type="journal article" date="2013" name="PLoS Genet.">
        <title>The genome and development-dependent transcriptomes of Pyronema confluens: a window into fungal evolution.</title>
        <authorList>
            <person name="Traeger S."/>
            <person name="Altegoer F."/>
            <person name="Freitag M."/>
            <person name="Gabaldon T."/>
            <person name="Kempken F."/>
            <person name="Kumar A."/>
            <person name="Marcet-Houben M."/>
            <person name="Poggeler S."/>
            <person name="Stajich J.E."/>
            <person name="Nowrousian M."/>
        </authorList>
    </citation>
    <scope>NUCLEOTIDE SEQUENCE [LARGE SCALE GENOMIC DNA]</scope>
    <source>
        <strain evidence="8">CBS 100304</strain>
        <tissue evidence="7">Vegetative mycelium</tissue>
    </source>
</reference>
<feature type="compositionally biased region" description="Polar residues" evidence="5">
    <location>
        <begin position="1081"/>
        <end position="1091"/>
    </location>
</feature>
<feature type="compositionally biased region" description="Polar residues" evidence="5">
    <location>
        <begin position="915"/>
        <end position="933"/>
    </location>
</feature>
<dbReference type="GO" id="GO:0016020">
    <property type="term" value="C:membrane"/>
    <property type="evidence" value="ECO:0007669"/>
    <property type="project" value="UniProtKB-SubCell"/>
</dbReference>
<dbReference type="Pfam" id="PF01544">
    <property type="entry name" value="CorA"/>
    <property type="match status" value="1"/>
</dbReference>
<keyword evidence="4 6" id="KW-0472">Membrane</keyword>
<evidence type="ECO:0000256" key="4">
    <source>
        <dbReference type="ARBA" id="ARBA00023136"/>
    </source>
</evidence>
<keyword evidence="2 6" id="KW-0812">Transmembrane</keyword>
<feature type="transmembrane region" description="Helical" evidence="6">
    <location>
        <begin position="406"/>
        <end position="428"/>
    </location>
</feature>
<feature type="compositionally biased region" description="Polar residues" evidence="5">
    <location>
        <begin position="1054"/>
        <end position="1072"/>
    </location>
</feature>
<evidence type="ECO:0000256" key="6">
    <source>
        <dbReference type="SAM" id="Phobius"/>
    </source>
</evidence>
<dbReference type="GO" id="GO:0046873">
    <property type="term" value="F:metal ion transmembrane transporter activity"/>
    <property type="evidence" value="ECO:0007669"/>
    <property type="project" value="InterPro"/>
</dbReference>
<evidence type="ECO:0000256" key="2">
    <source>
        <dbReference type="ARBA" id="ARBA00022692"/>
    </source>
</evidence>
<evidence type="ECO:0000313" key="8">
    <source>
        <dbReference type="Proteomes" id="UP000018144"/>
    </source>
</evidence>
<feature type="region of interest" description="Disordered" evidence="5">
    <location>
        <begin position="1044"/>
        <end position="1091"/>
    </location>
</feature>
<feature type="compositionally biased region" description="Basic and acidic residues" evidence="5">
    <location>
        <begin position="497"/>
        <end position="507"/>
    </location>
</feature>
<keyword evidence="3 6" id="KW-1133">Transmembrane helix</keyword>
<dbReference type="Gene3D" id="1.20.58.340">
    <property type="entry name" value="Magnesium transport protein CorA, transmembrane region"/>
    <property type="match status" value="1"/>
</dbReference>
<sequence length="1091" mass="122491">MSNHFKSVTSMSSASQHITEAMDKAFSSIMFSRKQESAALGNLLRSSTGMAMAPGMGISLSAIRNPRLELAENRAVNEEKLGKYYQRYLKNRDTAKRIRAFHAQPRDSMVWVIDCYVNPGRLTASGPFKSEDELQEFLISSAREKKSSRIFVVDGINSWSAAVIGLECRVPVEFFIDSADEQYVQLKANDDMETGCAFTIDNGRVVDARPDGEQRRISFEALGNSEIQLQRSHIFFGNLPHYELKTAVVLCNESEKDPLGPALVKKLTSDAAKSERLCYDIFWLLWDVYHELNNWPLIIDYVKWQLHFESVNAEHPELDLTKALHKDASMYMELQEMLRVQLAVLDGFIRNVNPEGKFPKGSAMFHIKDLKNRIIRQKEVLEILSKQTSNLIGQVYNFMAIQESTYIGKLTWITLIYVPISYTASLFSMNVTVLDPRPEVWSYVAVAVCLLIITLGAAVGVTSAFQHRRKLLKIFRDTRDTVWAPTDPKFEGVVIDEDPKPDADKPRTQSVSFTVRSETDASPKKNLTQFEKHRQDLRQELRGPAKLNALETSIQMHQIHASKQVTHRANTTSNWVKVIDLELSVRQKKIFEDSRGPAKDDIEISLEEILPEEVRQWNIERASLNTPNGPQRHETCITKTTYPHNKLGITFGDGKQESPLFEEDVTASMIEVTSSSLTPWASSKVSGNGLILHTDEENAIPGIPIITINSPPVEEADNVAANTDREAEKVSITVMPDESYYNEGNNARNEQAEEAIVTESSKTTIQNGSYHPNSEGPFSTSSMQSNEVKTETHKFSKVTTVPTFPPPIRFLKLRLIGSQIGKESATDVYLIPYHEADTWDKLQNALMALSEGLPRHIKSRIENGVYNAMVDGAIVPRQFWEPTIYHMSYEAMDGRQPIQNSIITIRLESGKTVTASITSSDSESPTQQAIQHTKPSKPRRFLQRSYSIPEIKLHKKSASSKEPIEPSTFSRPQSIVKSQKPGMPGQAPANSQISATRPLPRPDFSVLRNINEDTDDEADEFIPKPRIDRAPTLQETMITAGISASRMPTRRDTNASISTTGSPPMASSSRFLTATFRRRGTSSFRASNTRG</sequence>
<feature type="compositionally biased region" description="Polar residues" evidence="5">
    <location>
        <begin position="967"/>
        <end position="977"/>
    </location>
</feature>
<dbReference type="OrthoDB" id="5428055at2759"/>
<evidence type="ECO:0000256" key="5">
    <source>
        <dbReference type="SAM" id="MobiDB-lite"/>
    </source>
</evidence>
<keyword evidence="8" id="KW-1185">Reference proteome</keyword>
<protein>
    <submittedName>
        <fullName evidence="7">Uncharacterized protein</fullName>
    </submittedName>
</protein>
<dbReference type="InterPro" id="IPR045863">
    <property type="entry name" value="CorA_TM1_TM2"/>
</dbReference>
<organism evidence="7 8">
    <name type="scientific">Pyronema omphalodes (strain CBS 100304)</name>
    <name type="common">Pyronema confluens</name>
    <dbReference type="NCBI Taxonomy" id="1076935"/>
    <lineage>
        <taxon>Eukaryota</taxon>
        <taxon>Fungi</taxon>
        <taxon>Dikarya</taxon>
        <taxon>Ascomycota</taxon>
        <taxon>Pezizomycotina</taxon>
        <taxon>Pezizomycetes</taxon>
        <taxon>Pezizales</taxon>
        <taxon>Pyronemataceae</taxon>
        <taxon>Pyronema</taxon>
    </lineage>
</organism>
<dbReference type="Proteomes" id="UP000018144">
    <property type="component" value="Unassembled WGS sequence"/>
</dbReference>
<name>U4LMR0_PYROM</name>
<dbReference type="SUPFAM" id="SSF144083">
    <property type="entry name" value="Magnesium transport protein CorA, transmembrane region"/>
    <property type="match status" value="1"/>
</dbReference>
<proteinExistence type="predicted"/>
<dbReference type="AlphaFoldDB" id="U4LMR0"/>
<feature type="region of interest" description="Disordered" evidence="5">
    <location>
        <begin position="493"/>
        <end position="526"/>
    </location>
</feature>
<dbReference type="InterPro" id="IPR002523">
    <property type="entry name" value="MgTranspt_CorA/ZnTranspt_ZntB"/>
</dbReference>
<feature type="region of interest" description="Disordered" evidence="5">
    <location>
        <begin position="954"/>
        <end position="999"/>
    </location>
</feature>
<feature type="region of interest" description="Disordered" evidence="5">
    <location>
        <begin position="762"/>
        <end position="784"/>
    </location>
</feature>
<accession>U4LMR0</accession>
<evidence type="ECO:0000256" key="3">
    <source>
        <dbReference type="ARBA" id="ARBA00022989"/>
    </source>
</evidence>
<dbReference type="STRING" id="1076935.U4LMR0"/>
<feature type="region of interest" description="Disordered" evidence="5">
    <location>
        <begin position="915"/>
        <end position="942"/>
    </location>
</feature>
<evidence type="ECO:0000313" key="7">
    <source>
        <dbReference type="EMBL" id="CCX33233.1"/>
    </source>
</evidence>
<feature type="transmembrane region" description="Helical" evidence="6">
    <location>
        <begin position="440"/>
        <end position="465"/>
    </location>
</feature>
<evidence type="ECO:0000256" key="1">
    <source>
        <dbReference type="ARBA" id="ARBA00004141"/>
    </source>
</evidence>
<comment type="subcellular location">
    <subcellularLocation>
        <location evidence="1">Membrane</location>
        <topology evidence="1">Multi-pass membrane protein</topology>
    </subcellularLocation>
</comment>
<dbReference type="EMBL" id="HF936042">
    <property type="protein sequence ID" value="CCX33233.1"/>
    <property type="molecule type" value="Genomic_DNA"/>
</dbReference>
<gene>
    <name evidence="7" type="ORF">PCON_14273</name>
</gene>